<dbReference type="AlphaFoldDB" id="A0A2H3KI59"/>
<reference evidence="2 3" key="1">
    <citation type="submission" date="2016-05" db="EMBL/GenBank/DDBJ databases">
        <authorList>
            <person name="Lavstsen T."/>
            <person name="Jespersen J.S."/>
        </authorList>
    </citation>
    <scope>NUCLEOTIDE SEQUENCE [LARGE SCALE GENOMIC DNA]</scope>
    <source>
        <strain evidence="2 3">B7-9</strain>
    </source>
</reference>
<evidence type="ECO:0008006" key="4">
    <source>
        <dbReference type="Google" id="ProtNLM"/>
    </source>
</evidence>
<dbReference type="RefSeq" id="WP_097655177.1">
    <property type="nucleotide sequence ID" value="NZ_LYXE01000182.1"/>
</dbReference>
<dbReference type="Proteomes" id="UP000220922">
    <property type="component" value="Unassembled WGS sequence"/>
</dbReference>
<feature type="transmembrane region" description="Helical" evidence="1">
    <location>
        <begin position="41"/>
        <end position="62"/>
    </location>
</feature>
<keyword evidence="3" id="KW-1185">Reference proteome</keyword>
<keyword evidence="1" id="KW-0472">Membrane</keyword>
<accession>A0A2H3KI59</accession>
<name>A0A2H3KI59_9CHLR</name>
<keyword evidence="1" id="KW-0812">Transmembrane</keyword>
<keyword evidence="1" id="KW-1133">Transmembrane helix</keyword>
<comment type="caution">
    <text evidence="2">The sequence shown here is derived from an EMBL/GenBank/DDBJ whole genome shotgun (WGS) entry which is preliminary data.</text>
</comment>
<proteinExistence type="predicted"/>
<evidence type="ECO:0000256" key="1">
    <source>
        <dbReference type="SAM" id="Phobius"/>
    </source>
</evidence>
<dbReference type="OrthoDB" id="9813426at2"/>
<sequence length="92" mass="10381">MPMSRFLLFTTLGSLVWTSALTVGGMLLGLAWTQMIAFVEVYQHLVLVAVGIGLVSFVAMRLPGHLRRRGRSVPEWMRRCRGDARTRPCSYK</sequence>
<protein>
    <recommendedName>
        <fullName evidence="4">DedA family protein</fullName>
    </recommendedName>
</protein>
<gene>
    <name evidence="2" type="ORF">A9Q02_06085</name>
</gene>
<evidence type="ECO:0000313" key="3">
    <source>
        <dbReference type="Proteomes" id="UP000220922"/>
    </source>
</evidence>
<organism evidence="2 3">
    <name type="scientific">Candidatus Chloroploca asiatica</name>
    <dbReference type="NCBI Taxonomy" id="1506545"/>
    <lineage>
        <taxon>Bacteria</taxon>
        <taxon>Bacillati</taxon>
        <taxon>Chloroflexota</taxon>
        <taxon>Chloroflexia</taxon>
        <taxon>Chloroflexales</taxon>
        <taxon>Chloroflexineae</taxon>
        <taxon>Oscillochloridaceae</taxon>
        <taxon>Candidatus Chloroploca</taxon>
    </lineage>
</organism>
<evidence type="ECO:0000313" key="2">
    <source>
        <dbReference type="EMBL" id="PDV96788.1"/>
    </source>
</evidence>
<dbReference type="EMBL" id="LYXE01000182">
    <property type="protein sequence ID" value="PDV96788.1"/>
    <property type="molecule type" value="Genomic_DNA"/>
</dbReference>